<dbReference type="Proteomes" id="UP001302059">
    <property type="component" value="Unassembled WGS sequence"/>
</dbReference>
<dbReference type="EMBL" id="JASNGB010000204">
    <property type="protein sequence ID" value="MDL2345455.1"/>
    <property type="molecule type" value="Genomic_DNA"/>
</dbReference>
<dbReference type="PANTHER" id="PTHR42877">
    <property type="entry name" value="L-ORNITHINE N(5)-MONOOXYGENASE-RELATED"/>
    <property type="match status" value="1"/>
</dbReference>
<organism evidence="4 5">
    <name type="scientific">Deinococcus rhizophilus</name>
    <dbReference type="NCBI Taxonomy" id="3049544"/>
    <lineage>
        <taxon>Bacteria</taxon>
        <taxon>Thermotogati</taxon>
        <taxon>Deinococcota</taxon>
        <taxon>Deinococci</taxon>
        <taxon>Deinococcales</taxon>
        <taxon>Deinococcaceae</taxon>
        <taxon>Deinococcus</taxon>
    </lineage>
</organism>
<dbReference type="PANTHER" id="PTHR42877:SF4">
    <property type="entry name" value="FAD_NAD(P)-BINDING DOMAIN-CONTAINING PROTEIN-RELATED"/>
    <property type="match status" value="1"/>
</dbReference>
<dbReference type="Gene3D" id="3.50.50.60">
    <property type="entry name" value="FAD/NAD(P)-binding domain"/>
    <property type="match status" value="3"/>
</dbReference>
<dbReference type="InterPro" id="IPR020946">
    <property type="entry name" value="Flavin_mOase-like"/>
</dbReference>
<protein>
    <submittedName>
        <fullName evidence="4">NAD(P)/FAD-dependent oxidoreductase</fullName>
        <ecNumber evidence="4">1.14.13.-</ecNumber>
    </submittedName>
</protein>
<dbReference type="InterPro" id="IPR036188">
    <property type="entry name" value="FAD/NAD-bd_sf"/>
</dbReference>
<accession>A0ABT7JLU0</accession>
<evidence type="ECO:0000256" key="2">
    <source>
        <dbReference type="ARBA" id="ARBA00022827"/>
    </source>
</evidence>
<keyword evidence="2" id="KW-0274">FAD</keyword>
<name>A0ABT7JLU0_9DEIO</name>
<proteinExistence type="predicted"/>
<comment type="caution">
    <text evidence="4">The sequence shown here is derived from an EMBL/GenBank/DDBJ whole genome shotgun (WGS) entry which is preliminary data.</text>
</comment>
<evidence type="ECO:0000256" key="3">
    <source>
        <dbReference type="ARBA" id="ARBA00023002"/>
    </source>
</evidence>
<sequence length="507" mass="55979">MTPVTTPTAVTHTQIAIIGTGFAGLGMGIRLKERGTGDFLLFERAGEVGGTWRDNTYPGCACDVKSDLYSFSFAPNPDWSHRYARQPEILAYLRGVADRFGMRPHIRFGHEVERAEWDDGEGLWRLSTSGGAYTARVLISGHGPLIDLNWPDLPGLESFTGPRFHSARWDHSVDLRGKRVAVIGTGASAIQFVPEVQKVARQLTVFQRTPPWVMPRMDTATSERRRELFRRLPALQRASRGWIFGVAEARFLIFSSERAGRLAEGLALRHLEAQVPDPALRAKLTPDYRLGCKRILVSDDYYPALQRPNVELVTDPIREVRGAEVVTAGGVARPFDVLIAGTGFNATRPPMARLIHGRGGVSLADAWSSHLEALRGTAVAGFPNLFLLVGPNTALGHNSIVYIIEAQVEYVLQALGHLDRQSLAALEARPEAQAAYSDALQAELRESVWVQGGCTSYYLDAAGRNSTLWPRRAASFRRALRRFDPGEYAVRLSPARPRPLLRREGAA</sequence>
<dbReference type="InterPro" id="IPR051209">
    <property type="entry name" value="FAD-bind_Monooxygenase_sf"/>
</dbReference>
<evidence type="ECO:0000313" key="4">
    <source>
        <dbReference type="EMBL" id="MDL2345455.1"/>
    </source>
</evidence>
<dbReference type="GO" id="GO:0016491">
    <property type="term" value="F:oxidoreductase activity"/>
    <property type="evidence" value="ECO:0007669"/>
    <property type="project" value="UniProtKB-KW"/>
</dbReference>
<dbReference type="SUPFAM" id="SSF51905">
    <property type="entry name" value="FAD/NAD(P)-binding domain"/>
    <property type="match status" value="2"/>
</dbReference>
<evidence type="ECO:0000256" key="1">
    <source>
        <dbReference type="ARBA" id="ARBA00022630"/>
    </source>
</evidence>
<gene>
    <name evidence="4" type="ORF">QOL99_15040</name>
</gene>
<dbReference type="RefSeq" id="WP_285525015.1">
    <property type="nucleotide sequence ID" value="NZ_JASNGB010000204.1"/>
</dbReference>
<reference evidence="4 5" key="1">
    <citation type="submission" date="2023-05" db="EMBL/GenBank/DDBJ databases">
        <authorList>
            <person name="Gao F."/>
        </authorList>
    </citation>
    <scope>NUCLEOTIDE SEQUENCE [LARGE SCALE GENOMIC DNA]</scope>
    <source>
        <strain evidence="4 5">MIMF12</strain>
    </source>
</reference>
<keyword evidence="1" id="KW-0285">Flavoprotein</keyword>
<dbReference type="EC" id="1.14.13.-" evidence="4"/>
<keyword evidence="3 4" id="KW-0560">Oxidoreductase</keyword>
<dbReference type="Pfam" id="PF00743">
    <property type="entry name" value="FMO-like"/>
    <property type="match status" value="1"/>
</dbReference>
<evidence type="ECO:0000313" key="5">
    <source>
        <dbReference type="Proteomes" id="UP001302059"/>
    </source>
</evidence>
<keyword evidence="5" id="KW-1185">Reference proteome</keyword>